<dbReference type="InterPro" id="IPR007359">
    <property type="entry name" value="SigmaE_reg_RseC_MucC"/>
</dbReference>
<dbReference type="Pfam" id="PF04246">
    <property type="entry name" value="RseC_MucC"/>
    <property type="match status" value="1"/>
</dbReference>
<evidence type="ECO:0000313" key="2">
    <source>
        <dbReference type="EMBL" id="PVY94571.1"/>
    </source>
</evidence>
<keyword evidence="3" id="KW-1185">Reference proteome</keyword>
<evidence type="ECO:0000256" key="1">
    <source>
        <dbReference type="SAM" id="Phobius"/>
    </source>
</evidence>
<keyword evidence="1" id="KW-1133">Transmembrane helix</keyword>
<dbReference type="PIRSF" id="PIRSF004923">
    <property type="entry name" value="RseC"/>
    <property type="match status" value="1"/>
</dbReference>
<dbReference type="RefSeq" id="WP_034545376.1">
    <property type="nucleotide sequence ID" value="NZ_JBKYKF010000001.1"/>
</dbReference>
<dbReference type="AlphaFoldDB" id="A0A2U1E3S0"/>
<accession>A0A2U1E3S0</accession>
<name>A0A2U1E3S0_9FIRM</name>
<feature type="transmembrane region" description="Helical" evidence="1">
    <location>
        <begin position="71"/>
        <end position="90"/>
    </location>
</feature>
<sequence length="133" mass="14349">MDLLGIISKIDGDEAEVQIKRVSGCGGNCEHCGGSCESAFHGLKVKNTIDAKIGETVKIEFKESESMKASLIIYLIPLAGFLLGLLGAFLMNMSEMNALLAAVVGLLIGFFIIHLGDKKYKKNNILATIKKFN</sequence>
<dbReference type="Proteomes" id="UP000245793">
    <property type="component" value="Unassembled WGS sequence"/>
</dbReference>
<protein>
    <submittedName>
        <fullName evidence="2">RseC/MucC-like positive regulator of sigma(E)</fullName>
    </submittedName>
</protein>
<dbReference type="PANTHER" id="PTHR35867:SF1">
    <property type="entry name" value="PROTEIN RSEC"/>
    <property type="match status" value="1"/>
</dbReference>
<proteinExistence type="predicted"/>
<feature type="transmembrane region" description="Helical" evidence="1">
    <location>
        <begin position="96"/>
        <end position="116"/>
    </location>
</feature>
<keyword evidence="1" id="KW-0812">Transmembrane</keyword>
<comment type="caution">
    <text evidence="2">The sequence shown here is derived from an EMBL/GenBank/DDBJ whole genome shotgun (WGS) entry which is preliminary data.</text>
</comment>
<dbReference type="EMBL" id="QEKV01000004">
    <property type="protein sequence ID" value="PVY94571.1"/>
    <property type="molecule type" value="Genomic_DNA"/>
</dbReference>
<dbReference type="InterPro" id="IPR026268">
    <property type="entry name" value="RseC"/>
</dbReference>
<organism evidence="2 3">
    <name type="scientific">Ezakiella coagulans</name>
    <dbReference type="NCBI Taxonomy" id="46507"/>
    <lineage>
        <taxon>Bacteria</taxon>
        <taxon>Bacillati</taxon>
        <taxon>Bacillota</taxon>
        <taxon>Tissierellia</taxon>
        <taxon>Ezakiella</taxon>
    </lineage>
</organism>
<keyword evidence="1" id="KW-0472">Membrane</keyword>
<gene>
    <name evidence="2" type="ORF">C7381_10477</name>
</gene>
<evidence type="ECO:0000313" key="3">
    <source>
        <dbReference type="Proteomes" id="UP000245793"/>
    </source>
</evidence>
<dbReference type="PANTHER" id="PTHR35867">
    <property type="entry name" value="PROTEIN RSEC"/>
    <property type="match status" value="1"/>
</dbReference>
<reference evidence="2 3" key="1">
    <citation type="submission" date="2018-04" db="EMBL/GenBank/DDBJ databases">
        <title>Genomic Encyclopedia of Type Strains, Phase IV (KMG-IV): sequencing the most valuable type-strain genomes for metagenomic binning, comparative biology and taxonomic classification.</title>
        <authorList>
            <person name="Goeker M."/>
        </authorList>
    </citation>
    <scope>NUCLEOTIDE SEQUENCE [LARGE SCALE GENOMIC DNA]</scope>
    <source>
        <strain evidence="2 3">DSM 20705</strain>
    </source>
</reference>